<accession>A0ABR4CRH5</accession>
<proteinExistence type="predicted"/>
<evidence type="ECO:0000313" key="2">
    <source>
        <dbReference type="EMBL" id="KAL2072579.1"/>
    </source>
</evidence>
<dbReference type="PANTHER" id="PTHR42791:SF2">
    <property type="entry name" value="N-ACETYLTRANSFERASE DOMAIN-CONTAINING PROTEIN"/>
    <property type="match status" value="1"/>
</dbReference>
<reference evidence="2 3" key="1">
    <citation type="journal article" date="2024" name="Commun. Biol.">
        <title>Comparative genomic analysis of thermophilic fungi reveals convergent evolutionary adaptations and gene losses.</title>
        <authorList>
            <person name="Steindorff A.S."/>
            <person name="Aguilar-Pontes M.V."/>
            <person name="Robinson A.J."/>
            <person name="Andreopoulos B."/>
            <person name="LaButti K."/>
            <person name="Kuo A."/>
            <person name="Mondo S."/>
            <person name="Riley R."/>
            <person name="Otillar R."/>
            <person name="Haridas S."/>
            <person name="Lipzen A."/>
            <person name="Grimwood J."/>
            <person name="Schmutz J."/>
            <person name="Clum A."/>
            <person name="Reid I.D."/>
            <person name="Moisan M.C."/>
            <person name="Butler G."/>
            <person name="Nguyen T.T.M."/>
            <person name="Dewar K."/>
            <person name="Conant G."/>
            <person name="Drula E."/>
            <person name="Henrissat B."/>
            <person name="Hansel C."/>
            <person name="Singer S."/>
            <person name="Hutchinson M.I."/>
            <person name="de Vries R.P."/>
            <person name="Natvig D.O."/>
            <person name="Powell A.J."/>
            <person name="Tsang A."/>
            <person name="Grigoriev I.V."/>
        </authorList>
    </citation>
    <scope>NUCLEOTIDE SEQUENCE [LARGE SCALE GENOMIC DNA]</scope>
    <source>
        <strain evidence="2 3">CBS 494.80</strain>
    </source>
</reference>
<dbReference type="PANTHER" id="PTHR42791">
    <property type="entry name" value="GNAT FAMILY ACETYLTRANSFERASE"/>
    <property type="match status" value="1"/>
</dbReference>
<dbReference type="Proteomes" id="UP001595075">
    <property type="component" value="Unassembled WGS sequence"/>
</dbReference>
<name>A0ABR4CRH5_9HELO</name>
<dbReference type="PROSITE" id="PS51186">
    <property type="entry name" value="GNAT"/>
    <property type="match status" value="1"/>
</dbReference>
<dbReference type="CDD" id="cd04301">
    <property type="entry name" value="NAT_SF"/>
    <property type="match status" value="1"/>
</dbReference>
<evidence type="ECO:0000313" key="3">
    <source>
        <dbReference type="Proteomes" id="UP001595075"/>
    </source>
</evidence>
<dbReference type="InterPro" id="IPR016181">
    <property type="entry name" value="Acyl_CoA_acyltransferase"/>
</dbReference>
<organism evidence="2 3">
    <name type="scientific">Oculimacula yallundae</name>
    <dbReference type="NCBI Taxonomy" id="86028"/>
    <lineage>
        <taxon>Eukaryota</taxon>
        <taxon>Fungi</taxon>
        <taxon>Dikarya</taxon>
        <taxon>Ascomycota</taxon>
        <taxon>Pezizomycotina</taxon>
        <taxon>Leotiomycetes</taxon>
        <taxon>Helotiales</taxon>
        <taxon>Ploettnerulaceae</taxon>
        <taxon>Oculimacula</taxon>
    </lineage>
</organism>
<gene>
    <name evidence="2" type="ORF">VTL71DRAFT_11922</name>
</gene>
<sequence>MQLDNIATHPDFQGQGVGTKLMAWGLKTAFRENQIVTLFASPGAAELYTHLGIDSLVNLNIPSRRRVGESGGYLYGAQKLQNS</sequence>
<dbReference type="InterPro" id="IPR052523">
    <property type="entry name" value="Trichothecene_AcTrans"/>
</dbReference>
<protein>
    <recommendedName>
        <fullName evidence="1">N-acetyltransferase domain-containing protein</fullName>
    </recommendedName>
</protein>
<keyword evidence="3" id="KW-1185">Reference proteome</keyword>
<dbReference type="EMBL" id="JAZHXI010000004">
    <property type="protein sequence ID" value="KAL2072579.1"/>
    <property type="molecule type" value="Genomic_DNA"/>
</dbReference>
<dbReference type="Pfam" id="PF13508">
    <property type="entry name" value="Acetyltransf_7"/>
    <property type="match status" value="1"/>
</dbReference>
<feature type="domain" description="N-acetyltransferase" evidence="1">
    <location>
        <begin position="1"/>
        <end position="81"/>
    </location>
</feature>
<dbReference type="SUPFAM" id="SSF55729">
    <property type="entry name" value="Acyl-CoA N-acyltransferases (Nat)"/>
    <property type="match status" value="1"/>
</dbReference>
<dbReference type="Gene3D" id="3.40.630.30">
    <property type="match status" value="1"/>
</dbReference>
<comment type="caution">
    <text evidence="2">The sequence shown here is derived from an EMBL/GenBank/DDBJ whole genome shotgun (WGS) entry which is preliminary data.</text>
</comment>
<evidence type="ECO:0000259" key="1">
    <source>
        <dbReference type="PROSITE" id="PS51186"/>
    </source>
</evidence>
<dbReference type="InterPro" id="IPR000182">
    <property type="entry name" value="GNAT_dom"/>
</dbReference>